<accession>A0ABR4EAN3</accession>
<dbReference type="Proteomes" id="UP001600888">
    <property type="component" value="Unassembled WGS sequence"/>
</dbReference>
<name>A0ABR4EAN3_9PEZI</name>
<evidence type="ECO:0000259" key="2">
    <source>
        <dbReference type="Pfam" id="PF23155"/>
    </source>
</evidence>
<keyword evidence="4" id="KW-1185">Reference proteome</keyword>
<feature type="region of interest" description="Disordered" evidence="1">
    <location>
        <begin position="177"/>
        <end position="247"/>
    </location>
</feature>
<dbReference type="PANTHER" id="PTHR38117:SF2">
    <property type="entry name" value="NACHT AND WD40 DOMAIN PROTEIN"/>
    <property type="match status" value="1"/>
</dbReference>
<feature type="compositionally biased region" description="Low complexity" evidence="1">
    <location>
        <begin position="339"/>
        <end position="378"/>
    </location>
</feature>
<protein>
    <recommendedName>
        <fullName evidence="2">DUF7053 domain-containing protein</fullName>
    </recommendedName>
</protein>
<feature type="compositionally biased region" description="Polar residues" evidence="1">
    <location>
        <begin position="265"/>
        <end position="277"/>
    </location>
</feature>
<dbReference type="Pfam" id="PF23155">
    <property type="entry name" value="DUF7053"/>
    <property type="match status" value="1"/>
</dbReference>
<feature type="region of interest" description="Disordered" evidence="1">
    <location>
        <begin position="331"/>
        <end position="477"/>
    </location>
</feature>
<comment type="caution">
    <text evidence="3">The sequence shown here is derived from an EMBL/GenBank/DDBJ whole genome shotgun (WGS) entry which is preliminary data.</text>
</comment>
<proteinExistence type="predicted"/>
<evidence type="ECO:0000313" key="3">
    <source>
        <dbReference type="EMBL" id="KAL2279445.1"/>
    </source>
</evidence>
<sequence length="477" mass="50786">MSKRSVFTSITPLPAGIAREVVLNFLHNHLEMIDLNPLVKERHPIKPPADAPADEKNCIWYSLTDRITYLPGGLASGDISYTCAFHDLPDGIQTHCRAPLNLDIRDKWTLCGTLPGEPAEPVELGIGAPATGLYIREDVDLRCNLLMTGFVKKNLKKSHATLVDHLVEKARLAMSSDKDSVYTGRSTSSAAEEKPVLFSPSQSSQKHAHRHSGQAATAGTRRSPPPQLGSPFVPGYQPGRPPSLRYLSPQIGEQRCNAPAVTYYRSHSQSTNPPNQFDQHRPAAWPPSAAHALPPARPQRPEHYSLPPPAHHDNALYPQPLHMRNLSVGSAHVTQPLPGTTTMTTSNSSGGGRSVSYRSSDSSAGSTATAATSRPSVSEPRTSSSGDDHPEYPSLNPYSGGAVGGSNSSPDEPLPPRTPLFFAELVGSEGLGKAKGEEQARGGGGGAAAAHHSSVLRPGGRAGMGARLDSPFIAELE</sequence>
<feature type="domain" description="DUF7053" evidence="2">
    <location>
        <begin position="2"/>
        <end position="171"/>
    </location>
</feature>
<dbReference type="InterPro" id="IPR055481">
    <property type="entry name" value="DUF7053"/>
</dbReference>
<gene>
    <name evidence="3" type="ORF">FJTKL_13346</name>
</gene>
<evidence type="ECO:0000313" key="4">
    <source>
        <dbReference type="Proteomes" id="UP001600888"/>
    </source>
</evidence>
<dbReference type="EMBL" id="JBAWTH010000075">
    <property type="protein sequence ID" value="KAL2279445.1"/>
    <property type="molecule type" value="Genomic_DNA"/>
</dbReference>
<evidence type="ECO:0000256" key="1">
    <source>
        <dbReference type="SAM" id="MobiDB-lite"/>
    </source>
</evidence>
<feature type="region of interest" description="Disordered" evidence="1">
    <location>
        <begin position="263"/>
        <end position="317"/>
    </location>
</feature>
<organism evidence="3 4">
    <name type="scientific">Diaporthe vaccinii</name>
    <dbReference type="NCBI Taxonomy" id="105482"/>
    <lineage>
        <taxon>Eukaryota</taxon>
        <taxon>Fungi</taxon>
        <taxon>Dikarya</taxon>
        <taxon>Ascomycota</taxon>
        <taxon>Pezizomycotina</taxon>
        <taxon>Sordariomycetes</taxon>
        <taxon>Sordariomycetidae</taxon>
        <taxon>Diaporthales</taxon>
        <taxon>Diaporthaceae</taxon>
        <taxon>Diaporthe</taxon>
        <taxon>Diaporthe eres species complex</taxon>
    </lineage>
</organism>
<reference evidence="3 4" key="1">
    <citation type="submission" date="2024-03" db="EMBL/GenBank/DDBJ databases">
        <title>A high-quality draft genome sequence of Diaporthe vaccinii, a causative agent of upright dieback and viscid rot disease in cranberry plants.</title>
        <authorList>
            <person name="Sarrasin M."/>
            <person name="Lang B.F."/>
            <person name="Burger G."/>
        </authorList>
    </citation>
    <scope>NUCLEOTIDE SEQUENCE [LARGE SCALE GENOMIC DNA]</scope>
    <source>
        <strain evidence="3 4">IS7</strain>
    </source>
</reference>
<dbReference type="PANTHER" id="PTHR38117">
    <property type="entry name" value="NACHT AND WD40 DOMAIN PROTEIN"/>
    <property type="match status" value="1"/>
</dbReference>